<organism evidence="2 3">
    <name type="scientific">Agromyces atrinae</name>
    <dbReference type="NCBI Taxonomy" id="592376"/>
    <lineage>
        <taxon>Bacteria</taxon>
        <taxon>Bacillati</taxon>
        <taxon>Actinomycetota</taxon>
        <taxon>Actinomycetes</taxon>
        <taxon>Micrococcales</taxon>
        <taxon>Microbacteriaceae</taxon>
        <taxon>Agromyces</taxon>
    </lineage>
</organism>
<evidence type="ECO:0000313" key="4">
    <source>
        <dbReference type="Proteomes" id="UP000581087"/>
    </source>
</evidence>
<dbReference type="EMBL" id="JACCBI010000001">
    <property type="protein sequence ID" value="NYD65988.1"/>
    <property type="molecule type" value="Genomic_DNA"/>
</dbReference>
<comment type="caution">
    <text evidence="2">The sequence shown here is derived from an EMBL/GenBank/DDBJ whole genome shotgun (WGS) entry which is preliminary data.</text>
</comment>
<dbReference type="AlphaFoldDB" id="A0A4Q2MB81"/>
<evidence type="ECO:0000313" key="3">
    <source>
        <dbReference type="Proteomes" id="UP000292686"/>
    </source>
</evidence>
<dbReference type="RefSeq" id="WP_129175138.1">
    <property type="nucleotide sequence ID" value="NZ_JACCBI010000001.1"/>
</dbReference>
<sequence>MSYIEGDTPDSIVIELADLTDETVTAASLRVGSSTHNGTIAGGDVTFSLPALTKLGVIRSTIRLTRPGGSSFSVAGPSFVVEPSVPSGWHTLASARDEWRDAPSEHETGGDVLLYTVLETARVQCAEFGPSLAVDEAPTLPGLGTLSGADTLPSAGTLAVPEHFRQAQLMQARNIWNASRTDPASGGIGNDGFVIRPFPMDWVVKGILRPKRGIPVFA</sequence>
<gene>
    <name evidence="1" type="ORF">BJ972_000507</name>
    <name evidence="2" type="ORF">ESP50_11220</name>
</gene>
<reference evidence="1 4" key="2">
    <citation type="submission" date="2020-07" db="EMBL/GenBank/DDBJ databases">
        <title>Sequencing the genomes of 1000 actinobacteria strains.</title>
        <authorList>
            <person name="Klenk H.-P."/>
        </authorList>
    </citation>
    <scope>NUCLEOTIDE SEQUENCE [LARGE SCALE GENOMIC DNA]</scope>
    <source>
        <strain evidence="1 4">DSM 23870</strain>
    </source>
</reference>
<dbReference type="EMBL" id="SDPM01000005">
    <property type="protein sequence ID" value="RXZ86320.1"/>
    <property type="molecule type" value="Genomic_DNA"/>
</dbReference>
<proteinExistence type="predicted"/>
<reference evidence="2 3" key="1">
    <citation type="submission" date="2019-01" db="EMBL/GenBank/DDBJ databases">
        <title>Agromyces.</title>
        <authorList>
            <person name="Li J."/>
        </authorList>
    </citation>
    <scope>NUCLEOTIDE SEQUENCE [LARGE SCALE GENOMIC DNA]</scope>
    <source>
        <strain evidence="2 3">DSM 23870</strain>
    </source>
</reference>
<dbReference type="Proteomes" id="UP000581087">
    <property type="component" value="Unassembled WGS sequence"/>
</dbReference>
<evidence type="ECO:0000313" key="2">
    <source>
        <dbReference type="EMBL" id="RXZ86320.1"/>
    </source>
</evidence>
<keyword evidence="3" id="KW-1185">Reference proteome</keyword>
<protein>
    <submittedName>
        <fullName evidence="2">Uncharacterized protein</fullName>
    </submittedName>
</protein>
<dbReference type="OrthoDB" id="5147644at2"/>
<evidence type="ECO:0000313" key="1">
    <source>
        <dbReference type="EMBL" id="NYD65988.1"/>
    </source>
</evidence>
<accession>A0A4Q2MB81</accession>
<dbReference type="Proteomes" id="UP000292686">
    <property type="component" value="Unassembled WGS sequence"/>
</dbReference>
<name>A0A4Q2MB81_9MICO</name>